<dbReference type="RefSeq" id="WP_070230178.1">
    <property type="nucleotide sequence ID" value="NZ_BJYO01000002.1"/>
</dbReference>
<name>A0A288Q9J2_9LACO</name>
<dbReference type="AlphaFoldDB" id="A0A288Q9J2"/>
<dbReference type="KEGG" id="wso:WSWS_00929"/>
<protein>
    <submittedName>
        <fullName evidence="1">Tail assembly chaperone</fullName>
    </submittedName>
</protein>
<dbReference type="GeneID" id="94546125"/>
<dbReference type="InterPro" id="IPR009681">
    <property type="entry name" value="Phage_TAC_Siphoviridae"/>
</dbReference>
<proteinExistence type="predicted"/>
<dbReference type="Pfam" id="PF06896">
    <property type="entry name" value="Phage_TAC_3"/>
    <property type="match status" value="1"/>
</dbReference>
<dbReference type="Proteomes" id="UP000254912">
    <property type="component" value="Unassembled WGS sequence"/>
</dbReference>
<organism evidence="1 2">
    <name type="scientific">Weissella soli</name>
    <dbReference type="NCBI Taxonomy" id="155866"/>
    <lineage>
        <taxon>Bacteria</taxon>
        <taxon>Bacillati</taxon>
        <taxon>Bacillota</taxon>
        <taxon>Bacilli</taxon>
        <taxon>Lactobacillales</taxon>
        <taxon>Lactobacillaceae</taxon>
        <taxon>Weissella</taxon>
    </lineage>
</organism>
<reference evidence="1 2" key="1">
    <citation type="submission" date="2018-07" db="EMBL/GenBank/DDBJ databases">
        <title>Genomic Encyclopedia of Type Strains, Phase III (KMG-III): the genomes of soil and plant-associated and newly described type strains.</title>
        <authorList>
            <person name="Whitman W."/>
        </authorList>
    </citation>
    <scope>NUCLEOTIDE SEQUENCE [LARGE SCALE GENOMIC DNA]</scope>
    <source>
        <strain evidence="1 2">CECT 7031</strain>
    </source>
</reference>
<sequence length="121" mass="13605">MSVKINAKEELGIAKPFEVKESNKNVRMTWLMQKVLAKVAIDQEQSDNEAANFEKSLASMLEMQDAVIKYIVDILGLTENQAERIQDINFDDTVSFAQRIAAAIMHVEMVDASEEEVGLKD</sequence>
<comment type="caution">
    <text evidence="1">The sequence shown here is derived from an EMBL/GenBank/DDBJ whole genome shotgun (WGS) entry which is preliminary data.</text>
</comment>
<dbReference type="OrthoDB" id="9942575at2"/>
<dbReference type="EMBL" id="QRAS01000001">
    <property type="protein sequence ID" value="RDL12126.1"/>
    <property type="molecule type" value="Genomic_DNA"/>
</dbReference>
<evidence type="ECO:0000313" key="1">
    <source>
        <dbReference type="EMBL" id="RDL12126.1"/>
    </source>
</evidence>
<gene>
    <name evidence="1" type="ORF">DFP99_0558</name>
</gene>
<evidence type="ECO:0000313" key="2">
    <source>
        <dbReference type="Proteomes" id="UP000254912"/>
    </source>
</evidence>
<keyword evidence="2" id="KW-1185">Reference proteome</keyword>
<accession>A0A288Q9J2</accession>